<dbReference type="InterPro" id="IPR050055">
    <property type="entry name" value="EF-Tu_GTPase"/>
</dbReference>
<dbReference type="GO" id="GO:0004519">
    <property type="term" value="F:endonuclease activity"/>
    <property type="evidence" value="ECO:0007669"/>
    <property type="project" value="InterPro"/>
</dbReference>
<dbReference type="CDD" id="cd03708">
    <property type="entry name" value="GTPBP_III"/>
    <property type="match status" value="1"/>
</dbReference>
<dbReference type="InterPro" id="IPR027434">
    <property type="entry name" value="Homing_endonucl"/>
</dbReference>
<keyword evidence="1" id="KW-0547">Nucleotide-binding</keyword>
<accession>A0A481YXM7</accession>
<evidence type="ECO:0000259" key="3">
    <source>
        <dbReference type="PROSITE" id="PS50819"/>
    </source>
</evidence>
<dbReference type="Gene3D" id="3.40.50.300">
    <property type="entry name" value="P-loop containing nucleotide triphosphate hydrolases"/>
    <property type="match status" value="1"/>
</dbReference>
<proteinExistence type="predicted"/>
<dbReference type="InterPro" id="IPR004042">
    <property type="entry name" value="Intein_endonuc_central"/>
</dbReference>
<dbReference type="GO" id="GO:0003677">
    <property type="term" value="F:DNA binding"/>
    <property type="evidence" value="ECO:0007669"/>
    <property type="project" value="InterPro"/>
</dbReference>
<dbReference type="InterPro" id="IPR000795">
    <property type="entry name" value="T_Tr_GTP-bd_dom"/>
</dbReference>
<dbReference type="SUPFAM" id="SSF55608">
    <property type="entry name" value="Homing endonucleases"/>
    <property type="match status" value="1"/>
</dbReference>
<keyword evidence="2" id="KW-0342">GTP-binding</keyword>
<dbReference type="Gene3D" id="2.170.16.10">
    <property type="entry name" value="Hedgehog/Intein (Hint) domain"/>
    <property type="match status" value="1"/>
</dbReference>
<dbReference type="PANTHER" id="PTHR43721:SF9">
    <property type="entry name" value="GTP-BINDING PROTEIN 1"/>
    <property type="match status" value="1"/>
</dbReference>
<dbReference type="PROSITE" id="PS50819">
    <property type="entry name" value="INTEIN_ENDONUCLEASE"/>
    <property type="match status" value="1"/>
</dbReference>
<dbReference type="Pfam" id="PF05204">
    <property type="entry name" value="Hom_end"/>
    <property type="match status" value="1"/>
</dbReference>
<dbReference type="InterPro" id="IPR009001">
    <property type="entry name" value="Transl_elong_EF1A/Init_IF2_C"/>
</dbReference>
<organism evidence="4">
    <name type="scientific">Marseillevirus LCMAC202</name>
    <dbReference type="NCBI Taxonomy" id="2506606"/>
    <lineage>
        <taxon>Viruses</taxon>
        <taxon>Varidnaviria</taxon>
        <taxon>Bamfordvirae</taxon>
        <taxon>Nucleocytoviricota</taxon>
        <taxon>Megaviricetes</taxon>
        <taxon>Pimascovirales</taxon>
        <taxon>Pimascovirales incertae sedis</taxon>
        <taxon>Marseilleviridae</taxon>
    </lineage>
</organism>
<reference evidence="4" key="1">
    <citation type="journal article" date="2019" name="MBio">
        <title>Virus Genomes from Deep Sea Sediments Expand the Ocean Megavirome and Support Independent Origins of Viral Gigantism.</title>
        <authorList>
            <person name="Backstrom D."/>
            <person name="Yutin N."/>
            <person name="Jorgensen S.L."/>
            <person name="Dharamshi J."/>
            <person name="Homa F."/>
            <person name="Zaremba-Niedwiedzka K."/>
            <person name="Spang A."/>
            <person name="Wolf Y.I."/>
            <person name="Koonin E.V."/>
            <person name="Ettema T.J."/>
        </authorList>
    </citation>
    <scope>NUCLEOTIDE SEQUENCE</scope>
</reference>
<evidence type="ECO:0000256" key="1">
    <source>
        <dbReference type="ARBA" id="ARBA00022741"/>
    </source>
</evidence>
<dbReference type="GO" id="GO:0003924">
    <property type="term" value="F:GTPase activity"/>
    <property type="evidence" value="ECO:0007669"/>
    <property type="project" value="InterPro"/>
</dbReference>
<name>A0A481YXM7_9VIRU</name>
<dbReference type="Gene3D" id="3.10.28.10">
    <property type="entry name" value="Homing endonucleases"/>
    <property type="match status" value="1"/>
</dbReference>
<dbReference type="InterPro" id="IPR036844">
    <property type="entry name" value="Hint_dom_sf"/>
</dbReference>
<dbReference type="EMBL" id="MK500369">
    <property type="protein sequence ID" value="QBK87671.1"/>
    <property type="molecule type" value="Genomic_DNA"/>
</dbReference>
<dbReference type="InterPro" id="IPR007868">
    <property type="entry name" value="Hom_end_hint"/>
</dbReference>
<dbReference type="GO" id="GO:0030908">
    <property type="term" value="P:protein splicing"/>
    <property type="evidence" value="ECO:0007669"/>
    <property type="project" value="InterPro"/>
</dbReference>
<feature type="domain" description="DOD-type homing endonuclease" evidence="3">
    <location>
        <begin position="194"/>
        <end position="324"/>
    </location>
</feature>
<dbReference type="SUPFAM" id="SSF52540">
    <property type="entry name" value="P-loop containing nucleoside triphosphate hydrolases"/>
    <property type="match status" value="1"/>
</dbReference>
<dbReference type="InterPro" id="IPR027417">
    <property type="entry name" value="P-loop_NTPase"/>
</dbReference>
<sequence>MEITEDVKIAVIGNVNSGKCLAKDTRVMMFDGTTKYVQDIVIGDLLMGDDSTARQVLSTTTGTGQLYDVIPVKGDRYTVNANHILALKTSNWEGVFWHHPRQRWIVRWLSTSKICYKHINTRRDKISKEAAYLEAIAYLENIVLQLEDYLPSGSIINISVENYLHLPQHEKNPYKGYRVGVNFIEKHLDIDPYILGYWLGDGTSSSPEITTADSEVVQLFEQYAESIGCRLNSVGNSKYRYYISSGKHSLGCNMFRNALKDYNLLNNKHIPADYKYNSREVRLNLLAGLVDSDGYYSPGGAFDWVQKSEILFDDVLWLARSLGFAAYKKAITKMCVKPDGTKVPCHCFTMSITGNLNEIPTKIKRKCAKPRSSSKDWLKTGITVKKKAGRGEYFGFELDKNQQFLLGDFTVTHNSSLVGTLLRGKNDDGRGSNRELVMNYRHEKETGQTSSVGYQILGFRKDGTIVHVDNKSKKDSWPKIMKETNKLITFMDLAGHEKYLKTTIHGMSSNHPDYALILIEGRGVRGMTREHIMLALSFQVPFVILITKTDLYTKEIVAATTECISKLIKSAKKEAWLVREVIDLEIPLQQPKEKFVPIFHISNVTGDGLNFFKEYLRRLPKRIDYSPLTDEPFEMAVIEGFVVQGIGTVAHGFLARGTARAGDQVWVGPDSTGNYHKTKIRTIQFKRINVDFVLPGHHCTISLPGIDRKLLKQGVYVIHDKVANRMSVRKFTADVKVLTSHPITIKRGYCPILNMDNIRMAARVLKITTVPKENKDPEIQEFLRGGERARVQFKFIYCPAYLRPDATFVFREGKTRGFGKVVSIDLEQADGGVKPIAQKK</sequence>
<evidence type="ECO:0000313" key="4">
    <source>
        <dbReference type="EMBL" id="QBK87671.1"/>
    </source>
</evidence>
<dbReference type="InterPro" id="IPR007869">
    <property type="entry name" value="Homing_endonuc_PI-Sce"/>
</dbReference>
<gene>
    <name evidence="4" type="ORF">LCMAC202_00070</name>
</gene>
<dbReference type="Pfam" id="PF05203">
    <property type="entry name" value="Hom_end_hint"/>
    <property type="match status" value="1"/>
</dbReference>
<dbReference type="PANTHER" id="PTHR43721">
    <property type="entry name" value="ELONGATION FACTOR TU-RELATED"/>
    <property type="match status" value="1"/>
</dbReference>
<dbReference type="SUPFAM" id="SSF51294">
    <property type="entry name" value="Hedgehog/intein (Hint) domain"/>
    <property type="match status" value="1"/>
</dbReference>
<dbReference type="SUPFAM" id="SSF50465">
    <property type="entry name" value="EF-Tu/eEF-1alpha/eIF2-gamma C-terminal domain"/>
    <property type="match status" value="1"/>
</dbReference>
<evidence type="ECO:0000256" key="2">
    <source>
        <dbReference type="ARBA" id="ARBA00023134"/>
    </source>
</evidence>
<dbReference type="GO" id="GO:0005525">
    <property type="term" value="F:GTP binding"/>
    <property type="evidence" value="ECO:0007669"/>
    <property type="project" value="UniProtKB-KW"/>
</dbReference>
<dbReference type="Pfam" id="PF00009">
    <property type="entry name" value="GTP_EFTU"/>
    <property type="match status" value="1"/>
</dbReference>
<dbReference type="Gene3D" id="2.40.30.10">
    <property type="entry name" value="Translation factors"/>
    <property type="match status" value="2"/>
</dbReference>
<protein>
    <recommendedName>
        <fullName evidence="3">DOD-type homing endonuclease domain-containing protein</fullName>
    </recommendedName>
</protein>
<dbReference type="SUPFAM" id="SSF50447">
    <property type="entry name" value="Translation proteins"/>
    <property type="match status" value="1"/>
</dbReference>
<dbReference type="InterPro" id="IPR009000">
    <property type="entry name" value="Transl_B-barrel_sf"/>
</dbReference>